<dbReference type="KEGG" id="ptx:ABW99_11915"/>
<dbReference type="RefSeq" id="WP_047214706.1">
    <property type="nucleotide sequence ID" value="NZ_CP011568.3"/>
</dbReference>
<evidence type="ECO:0000256" key="1">
    <source>
        <dbReference type="ARBA" id="ARBA00023125"/>
    </source>
</evidence>
<dbReference type="SUPFAM" id="SSF50249">
    <property type="entry name" value="Nucleic acid-binding proteins"/>
    <property type="match status" value="1"/>
</dbReference>
<dbReference type="OrthoDB" id="8813484at2"/>
<keyword evidence="1 2" id="KW-0238">DNA-binding</keyword>
<dbReference type="Proteomes" id="UP000036700">
    <property type="component" value="Chromosome"/>
</dbReference>
<dbReference type="Gene3D" id="2.40.50.140">
    <property type="entry name" value="Nucleic acid-binding proteins"/>
    <property type="match status" value="1"/>
</dbReference>
<evidence type="ECO:0000313" key="5">
    <source>
        <dbReference type="Proteomes" id="UP000036700"/>
    </source>
</evidence>
<sequence length="124" mass="13246">MIDGLIGGRLYGAAQERTGQGGRAFVTAKVRVAAGDETLFVNVIAFADDVRAALLALDDGDSVALSGSLTPKVWTDKHGEARPALDMVAHQLLTAYHIRRKRQEVQGQGQPQPPHGALADDELF</sequence>
<dbReference type="Pfam" id="PF00436">
    <property type="entry name" value="SSB"/>
    <property type="match status" value="1"/>
</dbReference>
<dbReference type="PROSITE" id="PS50935">
    <property type="entry name" value="SSB"/>
    <property type="match status" value="1"/>
</dbReference>
<evidence type="ECO:0000256" key="2">
    <source>
        <dbReference type="PROSITE-ProRule" id="PRU00252"/>
    </source>
</evidence>
<feature type="region of interest" description="Disordered" evidence="3">
    <location>
        <begin position="101"/>
        <end position="124"/>
    </location>
</feature>
<dbReference type="PATRIC" id="fig|445709.3.peg.2537"/>
<dbReference type="InterPro" id="IPR012340">
    <property type="entry name" value="NA-bd_OB-fold"/>
</dbReference>
<accession>A0A0G3EPA9</accession>
<dbReference type="GO" id="GO:0003697">
    <property type="term" value="F:single-stranded DNA binding"/>
    <property type="evidence" value="ECO:0007669"/>
    <property type="project" value="InterPro"/>
</dbReference>
<dbReference type="AlphaFoldDB" id="A0A0G3EPA9"/>
<reference evidence="5" key="1">
    <citation type="submission" date="2015-06" db="EMBL/GenBank/DDBJ databases">
        <authorList>
            <person name="Lim Y.L."/>
            <person name="Ee R."/>
            <person name="Yong D."/>
            <person name="How K.Y."/>
            <person name="Yin W.F."/>
            <person name="Chan K.G."/>
        </authorList>
    </citation>
    <scope>NUCLEOTIDE SEQUENCE [LARGE SCALE GENOMIC DNA]</scope>
    <source>
        <strain evidence="5">DSM 25325</strain>
    </source>
</reference>
<dbReference type="InterPro" id="IPR000424">
    <property type="entry name" value="Primosome_PriB/ssb"/>
</dbReference>
<protein>
    <submittedName>
        <fullName evidence="4">Single-stranded DNA-binding protein</fullName>
    </submittedName>
</protein>
<dbReference type="EMBL" id="CP011568">
    <property type="protein sequence ID" value="AKJ68820.1"/>
    <property type="molecule type" value="Genomic_DNA"/>
</dbReference>
<evidence type="ECO:0000256" key="3">
    <source>
        <dbReference type="SAM" id="MobiDB-lite"/>
    </source>
</evidence>
<name>A0A0G3EPA9_9BURK</name>
<dbReference type="STRING" id="445709.ABW99_11915"/>
<keyword evidence="5" id="KW-1185">Reference proteome</keyword>
<gene>
    <name evidence="4" type="ORF">ABW99_11915</name>
</gene>
<evidence type="ECO:0000313" key="4">
    <source>
        <dbReference type="EMBL" id="AKJ68820.1"/>
    </source>
</evidence>
<proteinExistence type="predicted"/>
<organism evidence="4 5">
    <name type="scientific">Pandoraea thiooxydans</name>
    <dbReference type="NCBI Taxonomy" id="445709"/>
    <lineage>
        <taxon>Bacteria</taxon>
        <taxon>Pseudomonadati</taxon>
        <taxon>Pseudomonadota</taxon>
        <taxon>Betaproteobacteria</taxon>
        <taxon>Burkholderiales</taxon>
        <taxon>Burkholderiaceae</taxon>
        <taxon>Pandoraea</taxon>
    </lineage>
</organism>